<reference evidence="1 2" key="1">
    <citation type="submission" date="2016-10" db="EMBL/GenBank/DDBJ databases">
        <authorList>
            <person name="de Groot N.N."/>
        </authorList>
    </citation>
    <scope>NUCLEOTIDE SEQUENCE [LARGE SCALE GENOMIC DNA]</scope>
    <source>
        <strain evidence="1 2">DSM 1801</strain>
    </source>
</reference>
<dbReference type="AlphaFoldDB" id="A0A1I0DJI6"/>
<dbReference type="NCBIfam" id="TIGR03057">
    <property type="entry name" value="xxxLxxG_by_4"/>
    <property type="match status" value="2"/>
</dbReference>
<dbReference type="SUPFAM" id="SSF58100">
    <property type="entry name" value="Bacterial hemolysins"/>
    <property type="match status" value="1"/>
</dbReference>
<dbReference type="RefSeq" id="WP_092478144.1">
    <property type="nucleotide sequence ID" value="NZ_FOHN01000015.1"/>
</dbReference>
<evidence type="ECO:0000313" key="1">
    <source>
        <dbReference type="EMBL" id="SET32599.1"/>
    </source>
</evidence>
<dbReference type="STRING" id="29364.SAMN04487772_11519"/>
<dbReference type="Proteomes" id="UP000199800">
    <property type="component" value="Unassembled WGS sequence"/>
</dbReference>
<dbReference type="InterPro" id="IPR023908">
    <property type="entry name" value="xxxLxxG_rpt"/>
</dbReference>
<sequence length="748" mass="77748">MNRNRQIKKICTAGLTAALALGVGITGFSYASNLNGTVRENQTIITETAKVKAAGNKIADNHASSQNSLWKDEAVYALADPSGAISDITVADWLKNAGGNGSLSDISNLTDIVNTKGNETFTQNGSNITWETGNEDIYYQGKSSDSLPVGVTFTYKLDGKKIKPAELAGKSGSLEIQIKYANYTKEKTTINGKGAELSTPFVMATALLLPTETFANVQIDNGRILSDGDKVVAVGYGMPGMQESLDLSKEINLTIPDTVTLTADVTNFTMGSTLTYASSDLLNDFSGDDIYDVDSLKKDLEDLKDASKKLVDGSGDLTDGLKTLKDKSGEFADGVDALADGIHKFSKGIDTLKTGITEYTNGVSTLVNGTKAYVNGAGDLCNGITDYTNGADTLIAGISTLSGSLTAMPDQLKALSNGYSQVMDGINQLASKDNMTALSNGASSLSDGITAAHNGLTAIEGGVSQINSSLAQLEESFSKNQAIITGLKAALAAVNDAAAKQQLQGIITSLETLSTQQKTAISQLKASTSSDSQLGKGIHALVNTTDSKGQLKGGAEQLKGGITKFGAGAAKLQGALPQLQQGTNKFAEATKQLPSALNALTSGANKLGSNSKALRQGASKLKSSGQTLIAGGNKLTANNATLKNGVNQLSAASGQLLAGSSKLSDGTVQLTDGIGKLYDGSVTLHDGMKTFDKDGIQKLYNTVNSDLKGVLDRLDALKELGNQYTSFSGKSDSMGGAVKFIIKTDEIK</sequence>
<dbReference type="EMBL" id="FOHN01000015">
    <property type="protein sequence ID" value="SET32599.1"/>
    <property type="molecule type" value="Genomic_DNA"/>
</dbReference>
<gene>
    <name evidence="1" type="ORF">SAMN04487772_11519</name>
</gene>
<keyword evidence="2" id="KW-1185">Reference proteome</keyword>
<evidence type="ECO:0000313" key="2">
    <source>
        <dbReference type="Proteomes" id="UP000199800"/>
    </source>
</evidence>
<dbReference type="Gene3D" id="1.20.1170.10">
    <property type="match status" value="1"/>
</dbReference>
<accession>A0A1I0DJI6</accession>
<protein>
    <submittedName>
        <fullName evidence="1">Putative membrane protein</fullName>
    </submittedName>
</protein>
<proteinExistence type="predicted"/>
<dbReference type="OrthoDB" id="9815841at2"/>
<organism evidence="1 2">
    <name type="scientific">[Clostridium] polysaccharolyticum</name>
    <dbReference type="NCBI Taxonomy" id="29364"/>
    <lineage>
        <taxon>Bacteria</taxon>
        <taxon>Bacillati</taxon>
        <taxon>Bacillota</taxon>
        <taxon>Clostridia</taxon>
        <taxon>Lachnospirales</taxon>
        <taxon>Lachnospiraceae</taxon>
    </lineage>
</organism>
<name>A0A1I0DJI6_9FIRM</name>